<evidence type="ECO:0000259" key="10">
    <source>
        <dbReference type="PROSITE" id="PS51034"/>
    </source>
</evidence>
<feature type="domain" description="ZP" evidence="10">
    <location>
        <begin position="56"/>
        <end position="304"/>
    </location>
</feature>
<dbReference type="Proteomes" id="UP001620626">
    <property type="component" value="Unassembled WGS sequence"/>
</dbReference>
<feature type="compositionally biased region" description="Basic and acidic residues" evidence="8">
    <location>
        <begin position="780"/>
        <end position="793"/>
    </location>
</feature>
<dbReference type="InterPro" id="IPR057475">
    <property type="entry name" value="CUT_C"/>
</dbReference>
<protein>
    <recommendedName>
        <fullName evidence="10">ZP domain-containing protein</fullName>
    </recommendedName>
</protein>
<feature type="compositionally biased region" description="Basic and acidic residues" evidence="8">
    <location>
        <begin position="809"/>
        <end position="833"/>
    </location>
</feature>
<feature type="compositionally biased region" description="Basic and acidic residues" evidence="8">
    <location>
        <begin position="552"/>
        <end position="574"/>
    </location>
</feature>
<dbReference type="GO" id="GO:0042302">
    <property type="term" value="F:structural constituent of cuticle"/>
    <property type="evidence" value="ECO:0007669"/>
    <property type="project" value="UniProtKB-KW"/>
</dbReference>
<name>A0ABD2MBK1_9BILA</name>
<gene>
    <name evidence="11" type="ORF">niasHT_001789</name>
</gene>
<feature type="compositionally biased region" description="Acidic residues" evidence="8">
    <location>
        <begin position="651"/>
        <end position="661"/>
    </location>
</feature>
<keyword evidence="12" id="KW-1185">Reference proteome</keyword>
<feature type="compositionally biased region" description="Low complexity" evidence="8">
    <location>
        <begin position="682"/>
        <end position="691"/>
    </location>
</feature>
<keyword evidence="4 9" id="KW-0812">Transmembrane</keyword>
<dbReference type="PANTHER" id="PTHR22907">
    <property type="entry name" value="GH04558P"/>
    <property type="match status" value="1"/>
</dbReference>
<comment type="subcellular location">
    <subcellularLocation>
        <location evidence="1">Cell membrane</location>
        <topology evidence="1">Single-pass type I membrane protein</topology>
    </subcellularLocation>
</comment>
<evidence type="ECO:0000256" key="4">
    <source>
        <dbReference type="ARBA" id="ARBA00022692"/>
    </source>
</evidence>
<dbReference type="GO" id="GO:0005886">
    <property type="term" value="C:plasma membrane"/>
    <property type="evidence" value="ECO:0007669"/>
    <property type="project" value="UniProtKB-SubCell"/>
</dbReference>
<evidence type="ECO:0000313" key="12">
    <source>
        <dbReference type="Proteomes" id="UP001620626"/>
    </source>
</evidence>
<accession>A0ABD2MBK1</accession>
<feature type="compositionally biased region" description="Acidic residues" evidence="8">
    <location>
        <begin position="365"/>
        <end position="374"/>
    </location>
</feature>
<dbReference type="InterPro" id="IPR051962">
    <property type="entry name" value="Cuticlin"/>
</dbReference>
<evidence type="ECO:0000256" key="9">
    <source>
        <dbReference type="SAM" id="Phobius"/>
    </source>
</evidence>
<dbReference type="Pfam" id="PF25057">
    <property type="entry name" value="CUT_N"/>
    <property type="match status" value="1"/>
</dbReference>
<evidence type="ECO:0000256" key="7">
    <source>
        <dbReference type="ARBA" id="ARBA00023136"/>
    </source>
</evidence>
<evidence type="ECO:0000313" key="11">
    <source>
        <dbReference type="EMBL" id="KAL3124896.1"/>
    </source>
</evidence>
<organism evidence="11 12">
    <name type="scientific">Heterodera trifolii</name>
    <dbReference type="NCBI Taxonomy" id="157864"/>
    <lineage>
        <taxon>Eukaryota</taxon>
        <taxon>Metazoa</taxon>
        <taxon>Ecdysozoa</taxon>
        <taxon>Nematoda</taxon>
        <taxon>Chromadorea</taxon>
        <taxon>Rhabditida</taxon>
        <taxon>Tylenchina</taxon>
        <taxon>Tylenchomorpha</taxon>
        <taxon>Tylenchoidea</taxon>
        <taxon>Heteroderidae</taxon>
        <taxon>Heteroderinae</taxon>
        <taxon>Heterodera</taxon>
    </lineage>
</organism>
<dbReference type="InterPro" id="IPR056953">
    <property type="entry name" value="CUT_N"/>
</dbReference>
<evidence type="ECO:0000256" key="3">
    <source>
        <dbReference type="ARBA" id="ARBA00022475"/>
    </source>
</evidence>
<feature type="compositionally biased region" description="Basic and acidic residues" evidence="8">
    <location>
        <begin position="382"/>
        <end position="401"/>
    </location>
</feature>
<keyword evidence="2" id="KW-0193">Cuticle</keyword>
<evidence type="ECO:0000256" key="8">
    <source>
        <dbReference type="SAM" id="MobiDB-lite"/>
    </source>
</evidence>
<keyword evidence="7 9" id="KW-0472">Membrane</keyword>
<evidence type="ECO:0000256" key="1">
    <source>
        <dbReference type="ARBA" id="ARBA00004251"/>
    </source>
</evidence>
<proteinExistence type="predicted"/>
<reference evidence="11 12" key="1">
    <citation type="submission" date="2024-10" db="EMBL/GenBank/DDBJ databases">
        <authorList>
            <person name="Kim D."/>
        </authorList>
    </citation>
    <scope>NUCLEOTIDE SEQUENCE [LARGE SCALE GENOMIC DNA]</scope>
    <source>
        <strain evidence="11">BH-2024</strain>
    </source>
</reference>
<keyword evidence="3" id="KW-1003">Cell membrane</keyword>
<keyword evidence="5" id="KW-0732">Signal</keyword>
<feature type="compositionally biased region" description="Basic and acidic residues" evidence="8">
    <location>
        <begin position="317"/>
        <end position="335"/>
    </location>
</feature>
<feature type="compositionally biased region" description="Low complexity" evidence="8">
    <location>
        <begin position="439"/>
        <end position="452"/>
    </location>
</feature>
<dbReference type="EMBL" id="JBICBT010000056">
    <property type="protein sequence ID" value="KAL3124896.1"/>
    <property type="molecule type" value="Genomic_DNA"/>
</dbReference>
<evidence type="ECO:0000256" key="6">
    <source>
        <dbReference type="ARBA" id="ARBA00022989"/>
    </source>
</evidence>
<feature type="compositionally biased region" description="Basic and acidic residues" evidence="8">
    <location>
        <begin position="1016"/>
        <end position="1025"/>
    </location>
</feature>
<dbReference type="InterPro" id="IPR001507">
    <property type="entry name" value="ZP_dom"/>
</dbReference>
<dbReference type="AlphaFoldDB" id="A0ABD2MBK1"/>
<keyword evidence="6 9" id="KW-1133">Transmembrane helix</keyword>
<feature type="compositionally biased region" description="Polar residues" evidence="8">
    <location>
        <begin position="411"/>
        <end position="426"/>
    </location>
</feature>
<evidence type="ECO:0000256" key="5">
    <source>
        <dbReference type="ARBA" id="ARBA00022729"/>
    </source>
</evidence>
<dbReference type="Pfam" id="PF25301">
    <property type="entry name" value="CUT_C"/>
    <property type="match status" value="1"/>
</dbReference>
<comment type="caution">
    <text evidence="11">The sequence shown here is derived from an EMBL/GenBank/DDBJ whole genome shotgun (WGS) entry which is preliminary data.</text>
</comment>
<feature type="region of interest" description="Disordered" evidence="8">
    <location>
        <begin position="633"/>
        <end position="691"/>
    </location>
</feature>
<feature type="compositionally biased region" description="Basic and acidic residues" evidence="8">
    <location>
        <begin position="480"/>
        <end position="494"/>
    </location>
</feature>
<evidence type="ECO:0000256" key="2">
    <source>
        <dbReference type="ARBA" id="ARBA00022460"/>
    </source>
</evidence>
<dbReference type="PANTHER" id="PTHR22907:SF24">
    <property type="entry name" value="ZP DOMAIN-CONTAINING PROTEIN"/>
    <property type="match status" value="1"/>
</dbReference>
<feature type="region of interest" description="Disordered" evidence="8">
    <location>
        <begin position="779"/>
        <end position="1036"/>
    </location>
</feature>
<feature type="region of interest" description="Disordered" evidence="8">
    <location>
        <begin position="304"/>
        <end position="577"/>
    </location>
</feature>
<feature type="transmembrane region" description="Helical" evidence="9">
    <location>
        <begin position="751"/>
        <end position="774"/>
    </location>
</feature>
<dbReference type="PROSITE" id="PS51034">
    <property type="entry name" value="ZP_2"/>
    <property type="match status" value="1"/>
</dbReference>
<feature type="compositionally biased region" description="Basic and acidic residues" evidence="8">
    <location>
        <begin position="849"/>
        <end position="876"/>
    </location>
</feature>
<sequence>MSHPFFVSSPLSPSMNPFAFPFSPLCSPFLLLLLLFPEGLRLISIDNDIIGEPDIECLDQEIRVWVRTRKFFQGRIYTKGKADDPECAKDDFSTRRTKKVHFDLRLGRCGMKSLRSFDPRGMYYGVTLVISFHPLFITKVDQAFHVKCFFEEAQRGLTAELGVSMLPTTEVEARHGIPGCSYSIHRSSIDDLDAGKPAGSAIQFARVGDKVLHQWHCDDQMFGILINNCFVTDGVRQKHRVIDEKGCPVDPIAITGIRYASDLQRAYAESQVFKFADRPGVWFFCQIQMCMKKDGMCDGITPPGCATTSAPTKGVRGRIEIEKRKGGEDERKGEKEDEETTEGTEGNNSSIEQQEKGESRKKEEEEKEMNEEQQQEFSTSRKSTERTGKEAEGTADERTEEGQTEGEEVANGTTKRPDSQTVSQIAAPSKQRLRENAFGSVSSYGGYGVPSPIGTGEAEEQADGVTAFGPGFLSNQLGEEPLRVGRDPPGRTESPDESNPTEPSVGGLKGQPQAAISAEFETEDDLISKTIVDKMPTPGRTFTDGAPMAENGKMKGTERETAKTTESGQKKDYSDYETDVTVPPNLTDLLANLQPADISARNLQRMFRDSVTDRRTLLHGFDLLIRKIKKEEGEKEKTKGKRKMGRRDEENGGEATEEEQSEGQRKWERLAEKQRTARDSPIGEIPPIGRIGQENHMGKWHAFRHFDGPNDSPVIAGQLLIYDLDERPPATEEKLRSPSAECAITRKGMTMALIGGAALAAILLLMAFFVLSVLPKQRTKGKEEKDTCDEEGRKKRIAVGRDQIGGKSSGREDGRWWGRGDGRRREGEAEEGGRRKRQSGTKPTGETAPEGRRSGEGDGRRREGEAEEGDGGRDRAAQSQRGKRRRRGGEAESERNDGGATEGGGRGRRKRGDGGRDRAAQSQRVNGTTKGRRKAEGGGGGRGGTEEETERHKANGGNGAGGEAKRRVNGTTEGRRKAEGGGGGRGGTEEETERHKANGGNGAGGEAKRRVNGTTEGRRKAEARGEWPPAERFIGH</sequence>
<feature type="compositionally biased region" description="Basic and acidic residues" evidence="8">
    <location>
        <begin position="353"/>
        <end position="364"/>
    </location>
</feature>
<feature type="compositionally biased region" description="Basic and acidic residues" evidence="8">
    <location>
        <begin position="662"/>
        <end position="678"/>
    </location>
</feature>
<dbReference type="SMART" id="SM00241">
    <property type="entry name" value="ZP"/>
    <property type="match status" value="1"/>
</dbReference>
<feature type="compositionally biased region" description="Basic and acidic residues" evidence="8">
    <location>
        <begin position="888"/>
        <end position="897"/>
    </location>
</feature>